<evidence type="ECO:0000256" key="2">
    <source>
        <dbReference type="ARBA" id="ARBA00023015"/>
    </source>
</evidence>
<keyword evidence="9" id="KW-1185">Reference proteome</keyword>
<evidence type="ECO:0000313" key="8">
    <source>
        <dbReference type="EMBL" id="KAK4449791.1"/>
    </source>
</evidence>
<gene>
    <name evidence="8" type="ORF">QBC34DRAFT_83340</name>
</gene>
<dbReference type="GO" id="GO:0005634">
    <property type="term" value="C:nucleus"/>
    <property type="evidence" value="ECO:0007669"/>
    <property type="project" value="UniProtKB-SubCell"/>
</dbReference>
<dbReference type="PANTHER" id="PTHR31845:SF10">
    <property type="entry name" value="ZN(II)2CYS6 TRANSCRIPTION FACTOR (EUROFUNG)"/>
    <property type="match status" value="1"/>
</dbReference>
<dbReference type="PROSITE" id="PS00463">
    <property type="entry name" value="ZN2_CY6_FUNGAL_1"/>
    <property type="match status" value="1"/>
</dbReference>
<evidence type="ECO:0000256" key="4">
    <source>
        <dbReference type="ARBA" id="ARBA00023163"/>
    </source>
</evidence>
<dbReference type="SUPFAM" id="SSF57701">
    <property type="entry name" value="Zn2/Cys6 DNA-binding domain"/>
    <property type="match status" value="1"/>
</dbReference>
<keyword evidence="2" id="KW-0805">Transcription regulation</keyword>
<dbReference type="CDD" id="cd00067">
    <property type="entry name" value="GAL4"/>
    <property type="match status" value="1"/>
</dbReference>
<dbReference type="Gene3D" id="4.10.240.10">
    <property type="entry name" value="Zn(2)-C6 fungal-type DNA-binding domain"/>
    <property type="match status" value="1"/>
</dbReference>
<dbReference type="GO" id="GO:0008270">
    <property type="term" value="F:zinc ion binding"/>
    <property type="evidence" value="ECO:0007669"/>
    <property type="project" value="InterPro"/>
</dbReference>
<evidence type="ECO:0000259" key="7">
    <source>
        <dbReference type="PROSITE" id="PS00463"/>
    </source>
</evidence>
<evidence type="ECO:0000256" key="1">
    <source>
        <dbReference type="ARBA" id="ARBA00004123"/>
    </source>
</evidence>
<feature type="domain" description="Zn(2)-C6 fungal-type" evidence="7">
    <location>
        <begin position="17"/>
        <end position="48"/>
    </location>
</feature>
<evidence type="ECO:0000313" key="9">
    <source>
        <dbReference type="Proteomes" id="UP001321760"/>
    </source>
</evidence>
<dbReference type="InterPro" id="IPR036864">
    <property type="entry name" value="Zn2-C6_fun-type_DNA-bd_sf"/>
</dbReference>
<organism evidence="8 9">
    <name type="scientific">Podospora aff. communis PSN243</name>
    <dbReference type="NCBI Taxonomy" id="3040156"/>
    <lineage>
        <taxon>Eukaryota</taxon>
        <taxon>Fungi</taxon>
        <taxon>Dikarya</taxon>
        <taxon>Ascomycota</taxon>
        <taxon>Pezizomycotina</taxon>
        <taxon>Sordariomycetes</taxon>
        <taxon>Sordariomycetidae</taxon>
        <taxon>Sordariales</taxon>
        <taxon>Podosporaceae</taxon>
        <taxon>Podospora</taxon>
    </lineage>
</organism>
<dbReference type="AlphaFoldDB" id="A0AAV9GQ26"/>
<feature type="compositionally biased region" description="Polar residues" evidence="6">
    <location>
        <begin position="103"/>
        <end position="112"/>
    </location>
</feature>
<feature type="compositionally biased region" description="Polar residues" evidence="6">
    <location>
        <begin position="119"/>
        <end position="131"/>
    </location>
</feature>
<dbReference type="InterPro" id="IPR001138">
    <property type="entry name" value="Zn2Cys6_DnaBD"/>
</dbReference>
<comment type="subcellular location">
    <subcellularLocation>
        <location evidence="1">Nucleus</location>
    </subcellularLocation>
</comment>
<dbReference type="EMBL" id="MU865935">
    <property type="protein sequence ID" value="KAK4449791.1"/>
    <property type="molecule type" value="Genomic_DNA"/>
</dbReference>
<dbReference type="InterPro" id="IPR051089">
    <property type="entry name" value="prtT"/>
</dbReference>
<reference evidence="8" key="2">
    <citation type="submission" date="2023-05" db="EMBL/GenBank/DDBJ databases">
        <authorList>
            <consortium name="Lawrence Berkeley National Laboratory"/>
            <person name="Steindorff A."/>
            <person name="Hensen N."/>
            <person name="Bonometti L."/>
            <person name="Westerberg I."/>
            <person name="Brannstrom I.O."/>
            <person name="Guillou S."/>
            <person name="Cros-Aarteil S."/>
            <person name="Calhoun S."/>
            <person name="Haridas S."/>
            <person name="Kuo A."/>
            <person name="Mondo S."/>
            <person name="Pangilinan J."/>
            <person name="Riley R."/>
            <person name="Labutti K."/>
            <person name="Andreopoulos B."/>
            <person name="Lipzen A."/>
            <person name="Chen C."/>
            <person name="Yanf M."/>
            <person name="Daum C."/>
            <person name="Ng V."/>
            <person name="Clum A."/>
            <person name="Ohm R."/>
            <person name="Martin F."/>
            <person name="Silar P."/>
            <person name="Natvig D."/>
            <person name="Lalanne C."/>
            <person name="Gautier V."/>
            <person name="Ament-Velasquez S.L."/>
            <person name="Kruys A."/>
            <person name="Hutchinson M.I."/>
            <person name="Powell A.J."/>
            <person name="Barry K."/>
            <person name="Miller A.N."/>
            <person name="Grigoriev I.V."/>
            <person name="Debuchy R."/>
            <person name="Gladieux P."/>
            <person name="Thoren M.H."/>
            <person name="Johannesson H."/>
        </authorList>
    </citation>
    <scope>NUCLEOTIDE SEQUENCE</scope>
    <source>
        <strain evidence="8">PSN243</strain>
    </source>
</reference>
<feature type="region of interest" description="Disordered" evidence="6">
    <location>
        <begin position="97"/>
        <end position="141"/>
    </location>
</feature>
<protein>
    <recommendedName>
        <fullName evidence="7">Zn(2)-C6 fungal-type domain-containing protein</fullName>
    </recommendedName>
</protein>
<dbReference type="GO" id="GO:0000981">
    <property type="term" value="F:DNA-binding transcription factor activity, RNA polymerase II-specific"/>
    <property type="evidence" value="ECO:0007669"/>
    <property type="project" value="InterPro"/>
</dbReference>
<keyword evidence="4" id="KW-0804">Transcription</keyword>
<sequence length="655" mass="72161">MDSASTSTAASPPKRRACVSCTAVKAKCSPHPTLGKVCERCNRLAKDCVFLNLPEKRRRLQSPRAVYSTATSPIPVNRVATLENKLEALAAEIAALKQQQQQRATPSVPTPTSDDDAQNAASTGAVFSTTESDADDTHHRQGRDIIDRGWITMDDAEQMVATFKQDFIPRFPFVALASSETAVQLRRRSPFLFLCIVAVPLYTNPALQQRLGTEIRRQLSLRLLFKAERSMDLLRGLLVHAAWYQYFACQGHGQLFMLSQLCVTVVHDLRLAEGGCSPGKGRGVSFSVDEDNGKRAVLGTFWLSVVVSRMLNRSAVVGLRHTKMLDDWSAGFAVGPEHVTDTAIQPMITLQAFASRLIEAFPRGPWNEDGEDGDSDQLNEQMPLHAATPSLLELESIKEKIMKDGFNPEIARYIELEVLHLEIWLSQVIANGGIPLNNEAQTFLWQNIGKHQQSLRNLLQMTPNEMYCMPLVHHLLLCASLTWLSRDMAQLLAAIMGRQDMSAASKMSEAQRAINEVGYLSSTEALSKKFEAAYAFADHPGRGQHEVDDGSELGRLLLHIRMLRRSYHWNVRRIVGAGDTTVGIVETNVIVSEGDVALSHHLVAGDGLDWGQGGDAELLLLPMDFETEGGAEDFDAGGTWSSINDFLFLDDGVGG</sequence>
<dbReference type="GO" id="GO:0000976">
    <property type="term" value="F:transcription cis-regulatory region binding"/>
    <property type="evidence" value="ECO:0007669"/>
    <property type="project" value="TreeGrafter"/>
</dbReference>
<evidence type="ECO:0000256" key="5">
    <source>
        <dbReference type="ARBA" id="ARBA00023242"/>
    </source>
</evidence>
<dbReference type="Proteomes" id="UP001321760">
    <property type="component" value="Unassembled WGS sequence"/>
</dbReference>
<evidence type="ECO:0000256" key="3">
    <source>
        <dbReference type="ARBA" id="ARBA00023125"/>
    </source>
</evidence>
<keyword evidence="3" id="KW-0238">DNA-binding</keyword>
<accession>A0AAV9GQ26</accession>
<reference evidence="8" key="1">
    <citation type="journal article" date="2023" name="Mol. Phylogenet. Evol.">
        <title>Genome-scale phylogeny and comparative genomics of the fungal order Sordariales.</title>
        <authorList>
            <person name="Hensen N."/>
            <person name="Bonometti L."/>
            <person name="Westerberg I."/>
            <person name="Brannstrom I.O."/>
            <person name="Guillou S."/>
            <person name="Cros-Aarteil S."/>
            <person name="Calhoun S."/>
            <person name="Haridas S."/>
            <person name="Kuo A."/>
            <person name="Mondo S."/>
            <person name="Pangilinan J."/>
            <person name="Riley R."/>
            <person name="LaButti K."/>
            <person name="Andreopoulos B."/>
            <person name="Lipzen A."/>
            <person name="Chen C."/>
            <person name="Yan M."/>
            <person name="Daum C."/>
            <person name="Ng V."/>
            <person name="Clum A."/>
            <person name="Steindorff A."/>
            <person name="Ohm R.A."/>
            <person name="Martin F."/>
            <person name="Silar P."/>
            <person name="Natvig D.O."/>
            <person name="Lalanne C."/>
            <person name="Gautier V."/>
            <person name="Ament-Velasquez S.L."/>
            <person name="Kruys A."/>
            <person name="Hutchinson M.I."/>
            <person name="Powell A.J."/>
            <person name="Barry K."/>
            <person name="Miller A.N."/>
            <person name="Grigoriev I.V."/>
            <person name="Debuchy R."/>
            <person name="Gladieux P."/>
            <person name="Hiltunen Thoren M."/>
            <person name="Johannesson H."/>
        </authorList>
    </citation>
    <scope>NUCLEOTIDE SEQUENCE</scope>
    <source>
        <strain evidence="8">PSN243</strain>
    </source>
</reference>
<keyword evidence="5" id="KW-0539">Nucleus</keyword>
<comment type="caution">
    <text evidence="8">The sequence shown here is derived from an EMBL/GenBank/DDBJ whole genome shotgun (WGS) entry which is preliminary data.</text>
</comment>
<name>A0AAV9GQ26_9PEZI</name>
<dbReference type="PANTHER" id="PTHR31845">
    <property type="entry name" value="FINGER DOMAIN PROTEIN, PUTATIVE-RELATED"/>
    <property type="match status" value="1"/>
</dbReference>
<evidence type="ECO:0000256" key="6">
    <source>
        <dbReference type="SAM" id="MobiDB-lite"/>
    </source>
</evidence>
<proteinExistence type="predicted"/>